<evidence type="ECO:0008006" key="4">
    <source>
        <dbReference type="Google" id="ProtNLM"/>
    </source>
</evidence>
<comment type="caution">
    <text evidence="2">The sequence shown here is derived from an EMBL/GenBank/DDBJ whole genome shotgun (WGS) entry which is preliminary data.</text>
</comment>
<keyword evidence="1" id="KW-0732">Signal</keyword>
<dbReference type="Pfam" id="PF19264">
    <property type="entry name" value="DUF5907"/>
    <property type="match status" value="3"/>
</dbReference>
<feature type="signal peptide" evidence="1">
    <location>
        <begin position="1"/>
        <end position="22"/>
    </location>
</feature>
<dbReference type="Proteomes" id="UP000537718">
    <property type="component" value="Unassembled WGS sequence"/>
</dbReference>
<protein>
    <recommendedName>
        <fullName evidence="4">Collagen triple helix repeat protein</fullName>
    </recommendedName>
</protein>
<name>A0A7W9DKY4_9SPHI</name>
<evidence type="ECO:0000256" key="1">
    <source>
        <dbReference type="SAM" id="SignalP"/>
    </source>
</evidence>
<accession>A0A7W9DKY4</accession>
<sequence length="1864" mass="185075">MNKKVKHFAVLIGLLSAFGAKAQVGIGTNVPDASAQLEILSTSKGLLIPRMSLLQRNDINNPANGLLVYQTNSSPGFYFYNNGQWQRLVNNSELTSGGNGASGNTILNGNVAPASTIGSNGDFYLNTSNNTLYGPKGSGNWPSNGTVLVGAKGDPGVQGLQGIPGTPGAPGVQGLQGIQGIQGIPGLPGNSLPAIGKTVTSGGTITIGNGQEAVLKDLTLDLADNAVTSAKIANGTIGNIDLDKTNIPLSGFGAPIKNVSLGGYRITNLATPTKDQDAVTKKYVDDLLITGPAVPGGGGQTPALSYDGASNLSIKGGNTVSLENLNQSLSLVGTVLSISGPRNSQVDLYSLLSDGSSGGPVVHDASLTGLGNLSKPLGLSNTGVVPGEYKSANVTIDAKGRITYATSGAGGNIGQGTVTSVSVTPANGLTGSVTDPSTTPNITLGTSVEGILKGKTGAITAATTTGTGAIVLSDSPTLTTPNIGNATGNIDGTARNVSGIVAIVNGGTGANNAPDAKTNLGLGNVDNTSDINKPVSDAVKNELNKKVDSNTPVIAATKTKITYDTKGLVIKGEDATTADIAETTDKKYVTDAQLTLINNMANNGGSQIALTVPVTPKGALVSTNVQAALEELQGKITTSTGGGMTGVKHDATLTGDGNTTDLSLADKAVTLAKMADALPNSLIGNSTAVAGKPEYITAGNGIAINGGTLAVNIPDATTTKSGLLTPADKAKLDGLGTGNYVLPIASASALGGIKVGANLSIDAGGVLSATAPGGTSGITSVIAGTGLAGGATSGDATLSLAPIPANTILGNPGLTPAAPTPLNAAEVKSVLLLDKVQNVDQTNADNLTTGTLKEQLFGNGTIPLAALKTTGTADGTKVLRGDGTWGTVTAGSLTGILPVANGGTGKDSYTAGNYIKAGNATTLIEVTPADLKTELGLNLKEDAVNKSLDGTFASNSDDKFPTEKATKTYVDKTVAAAVKAAEIGAGAVPDADATTKGKLKLAGDFTGTADLPLVKQVGGLAADVIKDGVNLANAATAANTPNTIVKRDANGDFSAGKIKADLIGNATSATTAGSAATAVNVTGVVAIANGGTGATDAAGARTNLGLGNIQNTADKDKIISDLTKAALDGKINITEKGSPSGVTPLDGSGKIDSKYLPNSLTGAVTYQGVYNAVSNSPALAAPGSANKGYYFVVTTAGTQQGLTLNVGDWVISNGTAWDKVSSSSTISTVFGRTGAIAAAPGDYTTDQVTEAGNKYYTEARVSANPTVAAHTAALTGKEDAVNKSTDGTFASNSDVKFPTEKATKTYIDKKVPAFTAADANKVLTVNSGGTAALWTANTGGGSGTVTSVAITNANGISGTVANPATTPAITLSLGAITPTAINATGAISTSGTITGSNLSGTNTGDQTDIPGKSQTVETNAIITGDVKTTAKNTVVIQPGVVTYAKMQAMTPNKLLGSGASGTAVSEITLGTGLSFTGNTLNAAGGGGGSGTVTNVSLTTNNGIIGSVAAPSTTPGISLSLGNITPTSINTPGTIIGNNLAGTNTGDQTIVLSGDVSGSGTGPITTAIGVNKVTSSHILDGTVVAADIANQTITATKLNNITANGTTGQVLSSNGSGGFTWATPAGGGGAATDLTYTAAATQGTITPTTPGKAAIIPAATATAAGLMPNTDKIKLDKIDDIVTPTDANKVLTVSADGKKANWVTPVAGGGGGGAFKIYPLPASSYAMVKASDDGVTVVQSDGPIAGVKNLFTITIPKGVSLSTLRLNIDNPLLGKAASDPSPVLYFDMKDANADINSGVQNLWVPTSIILLDRNSGGANGMAHQFRTIGTAGQGSFLSVESYTGNVLSMKFIPTTYKVYSLVITF</sequence>
<dbReference type="RefSeq" id="WP_183868286.1">
    <property type="nucleotide sequence ID" value="NZ_JACHCF010000008.1"/>
</dbReference>
<evidence type="ECO:0000313" key="3">
    <source>
        <dbReference type="Proteomes" id="UP000537718"/>
    </source>
</evidence>
<dbReference type="InterPro" id="IPR045571">
    <property type="entry name" value="DUF5907"/>
</dbReference>
<organism evidence="2 3">
    <name type="scientific">Pedobacter cryoconitis</name>
    <dbReference type="NCBI Taxonomy" id="188932"/>
    <lineage>
        <taxon>Bacteria</taxon>
        <taxon>Pseudomonadati</taxon>
        <taxon>Bacteroidota</taxon>
        <taxon>Sphingobacteriia</taxon>
        <taxon>Sphingobacteriales</taxon>
        <taxon>Sphingobacteriaceae</taxon>
        <taxon>Pedobacter</taxon>
    </lineage>
</organism>
<gene>
    <name evidence="2" type="ORF">HDE69_003434</name>
</gene>
<reference evidence="2 3" key="1">
    <citation type="submission" date="2020-08" db="EMBL/GenBank/DDBJ databases">
        <title>Genomic Encyclopedia of Type Strains, Phase IV (KMG-V): Genome sequencing to study the core and pangenomes of soil and plant-associated prokaryotes.</title>
        <authorList>
            <person name="Whitman W."/>
        </authorList>
    </citation>
    <scope>NUCLEOTIDE SEQUENCE [LARGE SCALE GENOMIC DNA]</scope>
    <source>
        <strain evidence="2 3">MP7CTX6</strain>
    </source>
</reference>
<dbReference type="EMBL" id="JACHCF010000008">
    <property type="protein sequence ID" value="MBB5622359.1"/>
    <property type="molecule type" value="Genomic_DNA"/>
</dbReference>
<proteinExistence type="predicted"/>
<evidence type="ECO:0000313" key="2">
    <source>
        <dbReference type="EMBL" id="MBB5622359.1"/>
    </source>
</evidence>
<feature type="chain" id="PRO_5031262401" description="Collagen triple helix repeat protein" evidence="1">
    <location>
        <begin position="23"/>
        <end position="1864"/>
    </location>
</feature>